<dbReference type="Proteomes" id="UP000812013">
    <property type="component" value="Unassembled WGS sequence"/>
</dbReference>
<comment type="caution">
    <text evidence="4">The sequence shown here is derived from an EMBL/GenBank/DDBJ whole genome shotgun (WGS) entry which is preliminary data.</text>
</comment>
<evidence type="ECO:0000256" key="2">
    <source>
        <dbReference type="SAM" id="Phobius"/>
    </source>
</evidence>
<feature type="domain" description="Pyrrolo-quinoline quinone repeat" evidence="3">
    <location>
        <begin position="140"/>
        <end position="281"/>
    </location>
</feature>
<keyword evidence="2" id="KW-0812">Transmembrane</keyword>
<dbReference type="SUPFAM" id="SSF50998">
    <property type="entry name" value="Quinoprotein alcohol dehydrogenase-like"/>
    <property type="match status" value="1"/>
</dbReference>
<dbReference type="EMBL" id="WTFF01000213">
    <property type="protein sequence ID" value="MBW5485038.1"/>
    <property type="molecule type" value="Genomic_DNA"/>
</dbReference>
<dbReference type="Gene3D" id="2.40.10.480">
    <property type="match status" value="1"/>
</dbReference>
<dbReference type="InterPro" id="IPR011047">
    <property type="entry name" value="Quinoprotein_ADH-like_sf"/>
</dbReference>
<protein>
    <submittedName>
        <fullName evidence="4">PQQ-binding-like beta-propeller repeat protein</fullName>
    </submittedName>
</protein>
<keyword evidence="2" id="KW-0472">Membrane</keyword>
<keyword evidence="5" id="KW-1185">Reference proteome</keyword>
<evidence type="ECO:0000259" key="3">
    <source>
        <dbReference type="Pfam" id="PF13360"/>
    </source>
</evidence>
<evidence type="ECO:0000256" key="1">
    <source>
        <dbReference type="SAM" id="MobiDB-lite"/>
    </source>
</evidence>
<evidence type="ECO:0000313" key="5">
    <source>
        <dbReference type="Proteomes" id="UP000812013"/>
    </source>
</evidence>
<dbReference type="RefSeq" id="WP_219669947.1">
    <property type="nucleotide sequence ID" value="NZ_WTFF01000213.1"/>
</dbReference>
<feature type="transmembrane region" description="Helical" evidence="2">
    <location>
        <begin position="69"/>
        <end position="90"/>
    </location>
</feature>
<dbReference type="InterPro" id="IPR002372">
    <property type="entry name" value="PQQ_rpt_dom"/>
</dbReference>
<reference evidence="4 5" key="1">
    <citation type="submission" date="2019-12" db="EMBL/GenBank/DDBJ databases">
        <title>Genome sequence of Streptomyces bambusae.</title>
        <authorList>
            <person name="Bansal K."/>
            <person name="Choksket S."/>
            <person name="Korpole S."/>
            <person name="Patil P.B."/>
        </authorList>
    </citation>
    <scope>NUCLEOTIDE SEQUENCE [LARGE SCALE GENOMIC DNA]</scope>
    <source>
        <strain evidence="4 5">SK60</strain>
    </source>
</reference>
<accession>A0ABS6ZB94</accession>
<organism evidence="4 5">
    <name type="scientific">Streptomyces bambusae</name>
    <dbReference type="NCBI Taxonomy" id="1550616"/>
    <lineage>
        <taxon>Bacteria</taxon>
        <taxon>Bacillati</taxon>
        <taxon>Actinomycetota</taxon>
        <taxon>Actinomycetes</taxon>
        <taxon>Kitasatosporales</taxon>
        <taxon>Streptomycetaceae</taxon>
        <taxon>Streptomyces</taxon>
    </lineage>
</organism>
<feature type="region of interest" description="Disordered" evidence="1">
    <location>
        <begin position="96"/>
        <end position="136"/>
    </location>
</feature>
<gene>
    <name evidence="4" type="ORF">GPJ59_24945</name>
</gene>
<feature type="region of interest" description="Disordered" evidence="1">
    <location>
        <begin position="1"/>
        <end position="51"/>
    </location>
</feature>
<evidence type="ECO:0000313" key="4">
    <source>
        <dbReference type="EMBL" id="MBW5485038.1"/>
    </source>
</evidence>
<keyword evidence="2" id="KW-1133">Transmembrane helix</keyword>
<dbReference type="Pfam" id="PF13360">
    <property type="entry name" value="PQQ_2"/>
    <property type="match status" value="1"/>
</dbReference>
<name>A0ABS6ZB94_9ACTN</name>
<sequence>MTGHTPGEPPAPHEQWPGVAHPWPAPPATDGHHAHSAPAGFGPPPPPFEQRTVVDHRPARRRWYTGRPAVIAAALAAVLLVGGAAAYLTLGRDKPTEPVAQGGNAPPGPSGSPSVDQGDGRGAGGGPDFDPNAGIRPGEARVWVRDNQTQVPSGTLQYGPWRVGDVVVKAMYKEVTGYAVADGREKWKVSLQTPLCGAPQAPAATGRLVIGVRQSDSATARCTDLQQVDLTTGTLGWKITVPQENPYDTGLGFDMAIAGDTVALARSAVMSGFSVADGRKLFGTANTNGCYPTAFAGGGQRLVVVRHCTDPKDPGGPGQDMVQEVDPATASPRWSHQYDKSWRLGRVLTMDPLVVALSDKNRKVWGITAFAADGKVRSEGELGFGVSGRCNGFGNAGDIQGCYAAAADADTLYLGAGRPGKSLGTDDTNQVVAVDLNTGKERWRTAEQPKGRTMWPLAVENGRVVVYVAAGSGAAASVVSLAPADGASQPVLQSPAAAAGPQSALYPFSLRAGWAGGRVFVLNGSVGSPDTRKVSIALLSFGT</sequence>
<proteinExistence type="predicted"/>